<organism evidence="2 3">
    <name type="scientific">Coniochaeta ligniaria NRRL 30616</name>
    <dbReference type="NCBI Taxonomy" id="1408157"/>
    <lineage>
        <taxon>Eukaryota</taxon>
        <taxon>Fungi</taxon>
        <taxon>Dikarya</taxon>
        <taxon>Ascomycota</taxon>
        <taxon>Pezizomycotina</taxon>
        <taxon>Sordariomycetes</taxon>
        <taxon>Sordariomycetidae</taxon>
        <taxon>Coniochaetales</taxon>
        <taxon>Coniochaetaceae</taxon>
        <taxon>Coniochaeta</taxon>
    </lineage>
</organism>
<dbReference type="EMBL" id="KV875134">
    <property type="protein sequence ID" value="OIW22219.1"/>
    <property type="molecule type" value="Genomic_DNA"/>
</dbReference>
<reference evidence="2 3" key="1">
    <citation type="submission" date="2016-10" db="EMBL/GenBank/DDBJ databases">
        <title>Draft genome sequence of Coniochaeta ligniaria NRRL30616, a lignocellulolytic fungus for bioabatement of inhibitors in plant biomass hydrolysates.</title>
        <authorList>
            <consortium name="DOE Joint Genome Institute"/>
            <person name="Jimenez D.J."/>
            <person name="Hector R.E."/>
            <person name="Riley R."/>
            <person name="Sun H."/>
            <person name="Grigoriev I.V."/>
            <person name="Van Elsas J.D."/>
            <person name="Nichols N.N."/>
        </authorList>
    </citation>
    <scope>NUCLEOTIDE SEQUENCE [LARGE SCALE GENOMIC DNA]</scope>
    <source>
        <strain evidence="2 3">NRRL 30616</strain>
    </source>
</reference>
<evidence type="ECO:0000313" key="3">
    <source>
        <dbReference type="Proteomes" id="UP000182658"/>
    </source>
</evidence>
<sequence>MASAPHWVTSRAVTITDAYAGSVEGSVSGCLTTALSLPFSQEKKGKWQPPLAEGESGAASTRDTPEDDPAADPTYMEADRAVAEGAAPPRKRRKTRATRAIVSPAADSPEAGRTGPVIADETSSLLVQNLEEPSSLFVKTQKLPTGRASLLPWTSPTTTNNTGRYVQSSSPTIIAQPPQAPSRPQIRTRITRDVEGALRRSSRSWIPDPISSTVLGCRSSPSSQTNQTSSLTFRRPDCPEVPVAVLKGIIKHDYLSQEYLSDLPMAISRRALELITEKKRHAQKMLGNALATGPPPRDTPDWPCDDDCTLWLQYHLSCRHTIYQHLANKKPVTLQDLDPRWLLDA</sequence>
<proteinExistence type="predicted"/>
<accession>A0A1J7I4B8</accession>
<gene>
    <name evidence="2" type="ORF">CONLIGDRAFT_687754</name>
</gene>
<dbReference type="InParanoid" id="A0A1J7I4B8"/>
<protein>
    <submittedName>
        <fullName evidence="2">Uncharacterized protein</fullName>
    </submittedName>
</protein>
<evidence type="ECO:0000256" key="1">
    <source>
        <dbReference type="SAM" id="MobiDB-lite"/>
    </source>
</evidence>
<evidence type="ECO:0000313" key="2">
    <source>
        <dbReference type="EMBL" id="OIW22219.1"/>
    </source>
</evidence>
<dbReference type="Proteomes" id="UP000182658">
    <property type="component" value="Unassembled WGS sequence"/>
</dbReference>
<dbReference type="STRING" id="1408157.A0A1J7I4B8"/>
<feature type="compositionally biased region" description="Polar residues" evidence="1">
    <location>
        <begin position="152"/>
        <end position="173"/>
    </location>
</feature>
<feature type="region of interest" description="Disordered" evidence="1">
    <location>
        <begin position="41"/>
        <end position="116"/>
    </location>
</feature>
<name>A0A1J7I4B8_9PEZI</name>
<feature type="region of interest" description="Disordered" evidence="1">
    <location>
        <begin position="149"/>
        <end position="184"/>
    </location>
</feature>
<dbReference type="AlphaFoldDB" id="A0A1J7I4B8"/>
<keyword evidence="3" id="KW-1185">Reference proteome</keyword>